<protein>
    <submittedName>
        <fullName evidence="1">Uncharacterized protein</fullName>
    </submittedName>
</protein>
<evidence type="ECO:0000313" key="1">
    <source>
        <dbReference type="EMBL" id="KAL2723765.1"/>
    </source>
</evidence>
<dbReference type="Proteomes" id="UP001607303">
    <property type="component" value="Unassembled WGS sequence"/>
</dbReference>
<dbReference type="EMBL" id="JAYRBN010000113">
    <property type="protein sequence ID" value="KAL2723765.1"/>
    <property type="molecule type" value="Genomic_DNA"/>
</dbReference>
<dbReference type="AlphaFoldDB" id="A0ABD2ATE3"/>
<organism evidence="1 2">
    <name type="scientific">Vespula maculifrons</name>
    <name type="common">Eastern yellow jacket</name>
    <name type="synonym">Wasp</name>
    <dbReference type="NCBI Taxonomy" id="7453"/>
    <lineage>
        <taxon>Eukaryota</taxon>
        <taxon>Metazoa</taxon>
        <taxon>Ecdysozoa</taxon>
        <taxon>Arthropoda</taxon>
        <taxon>Hexapoda</taxon>
        <taxon>Insecta</taxon>
        <taxon>Pterygota</taxon>
        <taxon>Neoptera</taxon>
        <taxon>Endopterygota</taxon>
        <taxon>Hymenoptera</taxon>
        <taxon>Apocrita</taxon>
        <taxon>Aculeata</taxon>
        <taxon>Vespoidea</taxon>
        <taxon>Vespidae</taxon>
        <taxon>Vespinae</taxon>
        <taxon>Vespula</taxon>
    </lineage>
</organism>
<proteinExistence type="predicted"/>
<accession>A0ABD2ATE3</accession>
<comment type="caution">
    <text evidence="1">The sequence shown here is derived from an EMBL/GenBank/DDBJ whole genome shotgun (WGS) entry which is preliminary data.</text>
</comment>
<evidence type="ECO:0000313" key="2">
    <source>
        <dbReference type="Proteomes" id="UP001607303"/>
    </source>
</evidence>
<name>A0ABD2ATE3_VESMC</name>
<keyword evidence="2" id="KW-1185">Reference proteome</keyword>
<reference evidence="1 2" key="1">
    <citation type="journal article" date="2024" name="Ann. Entomol. Soc. Am.">
        <title>Genomic analyses of the southern and eastern yellowjacket wasps (Hymenoptera: Vespidae) reveal evolutionary signatures of social life.</title>
        <authorList>
            <person name="Catto M.A."/>
            <person name="Caine P.B."/>
            <person name="Orr S.E."/>
            <person name="Hunt B.G."/>
            <person name="Goodisman M.A.D."/>
        </authorList>
    </citation>
    <scope>NUCLEOTIDE SEQUENCE [LARGE SCALE GENOMIC DNA]</scope>
    <source>
        <strain evidence="1">232</strain>
        <tissue evidence="1">Head and thorax</tissue>
    </source>
</reference>
<gene>
    <name evidence="1" type="ORF">V1477_018997</name>
</gene>
<sequence>MLSSKKVATSLCIAFEDLSSRKRSGMELGRIGKEFPQYPWVLEAPCRSQRGFRRWMSVSHGSLSPRQTYPRCIGYIRLVRLGYLKDDSQSPYLYDYCLLGSSPGSQAE</sequence>